<dbReference type="InterPro" id="IPR017853">
    <property type="entry name" value="GH"/>
</dbReference>
<accession>A0A1G4M6J2</accession>
<reference evidence="6 7" key="1">
    <citation type="submission" date="2016-03" db="EMBL/GenBank/DDBJ databases">
        <authorList>
            <person name="Devillers H."/>
        </authorList>
    </citation>
    <scope>NUCLEOTIDE SEQUENCE [LARGE SCALE GENOMIC DNA]</scope>
    <source>
        <strain evidence="6">CBS 6772</strain>
    </source>
</reference>
<evidence type="ECO:0000313" key="7">
    <source>
        <dbReference type="Proteomes" id="UP000190831"/>
    </source>
</evidence>
<dbReference type="AlphaFoldDB" id="A0A1G4M6J2"/>
<evidence type="ECO:0000259" key="5">
    <source>
        <dbReference type="SMART" id="SM00642"/>
    </source>
</evidence>
<evidence type="ECO:0000256" key="4">
    <source>
        <dbReference type="ARBA" id="ARBA00026248"/>
    </source>
</evidence>
<dbReference type="FunFam" id="2.60.40.1180:FF:000007">
    <property type="entry name" value="Sucrose isomerase"/>
    <property type="match status" value="1"/>
</dbReference>
<gene>
    <name evidence="6" type="ORF">LAFE_0A00254G</name>
</gene>
<dbReference type="GO" id="GO:0005987">
    <property type="term" value="P:sucrose catabolic process"/>
    <property type="evidence" value="ECO:0007669"/>
    <property type="project" value="TreeGrafter"/>
</dbReference>
<dbReference type="OMA" id="HATRFAN"/>
<dbReference type="GO" id="GO:0004556">
    <property type="term" value="F:alpha-amylase activity"/>
    <property type="evidence" value="ECO:0007669"/>
    <property type="project" value="TreeGrafter"/>
</dbReference>
<evidence type="ECO:0000256" key="3">
    <source>
        <dbReference type="ARBA" id="ARBA00023295"/>
    </source>
</evidence>
<dbReference type="OrthoDB" id="1740265at2759"/>
<comment type="similarity">
    <text evidence="1">Belongs to the glycosyl hydrolase 13 family.</text>
</comment>
<dbReference type="Gene3D" id="2.60.40.1180">
    <property type="entry name" value="Golgi alpha-mannosidase II"/>
    <property type="match status" value="1"/>
</dbReference>
<dbReference type="Proteomes" id="UP000190831">
    <property type="component" value="Chromosome A"/>
</dbReference>
<protein>
    <submittedName>
        <fullName evidence="6">LAFE_0A00254g1_1</fullName>
    </submittedName>
</protein>
<dbReference type="Gene3D" id="3.20.20.80">
    <property type="entry name" value="Glycosidases"/>
    <property type="match status" value="2"/>
</dbReference>
<keyword evidence="7" id="KW-1185">Reference proteome</keyword>
<dbReference type="GO" id="GO:0033934">
    <property type="term" value="F:glucan 1,4-alpha-maltotriohydrolase activity"/>
    <property type="evidence" value="ECO:0007669"/>
    <property type="project" value="TreeGrafter"/>
</dbReference>
<evidence type="ECO:0000313" key="6">
    <source>
        <dbReference type="EMBL" id="SCV99305.1"/>
    </source>
</evidence>
<dbReference type="Pfam" id="PF00128">
    <property type="entry name" value="Alpha-amylase"/>
    <property type="match status" value="1"/>
</dbReference>
<proteinExistence type="inferred from homology"/>
<dbReference type="EMBL" id="LT598487">
    <property type="protein sequence ID" value="SCV99305.1"/>
    <property type="molecule type" value="Genomic_DNA"/>
</dbReference>
<dbReference type="FunFam" id="3.20.20.80:FF:000087">
    <property type="entry name" value="Oligo-1,6-glucosidase IMA1"/>
    <property type="match status" value="1"/>
</dbReference>
<dbReference type="STRING" id="4955.A0A1G4M6J2"/>
<name>A0A1G4M6J2_LACFM</name>
<dbReference type="SMART" id="SM00642">
    <property type="entry name" value="Aamy"/>
    <property type="match status" value="1"/>
</dbReference>
<dbReference type="PANTHER" id="PTHR10357:SF179">
    <property type="entry name" value="NEUTRAL AND BASIC AMINO ACID TRANSPORT PROTEIN RBAT"/>
    <property type="match status" value="1"/>
</dbReference>
<evidence type="ECO:0000256" key="2">
    <source>
        <dbReference type="ARBA" id="ARBA00022801"/>
    </source>
</evidence>
<dbReference type="CDD" id="cd11333">
    <property type="entry name" value="AmyAc_SI_OligoGlu_DGase"/>
    <property type="match status" value="1"/>
</dbReference>
<dbReference type="SUPFAM" id="SSF51011">
    <property type="entry name" value="Glycosyl hydrolase domain"/>
    <property type="match status" value="1"/>
</dbReference>
<dbReference type="FunFam" id="3.90.400.10:FF:000004">
    <property type="entry name" value="Oligo-1,6-glucosidase"/>
    <property type="match status" value="1"/>
</dbReference>
<keyword evidence="2" id="KW-0378">Hydrolase</keyword>
<dbReference type="FunFam" id="3.20.20.80:FF:000064">
    <property type="entry name" value="Oligo-1,6-glucosidase"/>
    <property type="match status" value="1"/>
</dbReference>
<dbReference type="InterPro" id="IPR013780">
    <property type="entry name" value="Glyco_hydro_b"/>
</dbReference>
<dbReference type="GO" id="GO:0004574">
    <property type="term" value="F:oligo-1,6-glucosidase activity"/>
    <property type="evidence" value="ECO:0007669"/>
    <property type="project" value="TreeGrafter"/>
</dbReference>
<dbReference type="InterPro" id="IPR045857">
    <property type="entry name" value="O16G_dom_2"/>
</dbReference>
<dbReference type="InterPro" id="IPR006047">
    <property type="entry name" value="GH13_cat_dom"/>
</dbReference>
<feature type="domain" description="Glycosyl hydrolase family 13 catalytic" evidence="5">
    <location>
        <begin position="22"/>
        <end position="446"/>
    </location>
</feature>
<dbReference type="Gene3D" id="3.90.400.10">
    <property type="entry name" value="Oligo-1,6-glucosidase, Domain 2"/>
    <property type="match status" value="1"/>
</dbReference>
<dbReference type="SUPFAM" id="SSF51445">
    <property type="entry name" value="(Trans)glycosidases"/>
    <property type="match status" value="1"/>
</dbReference>
<evidence type="ECO:0000256" key="1">
    <source>
        <dbReference type="ARBA" id="ARBA00008061"/>
    </source>
</evidence>
<dbReference type="GO" id="GO:0000025">
    <property type="term" value="P:maltose catabolic process"/>
    <property type="evidence" value="ECO:0007669"/>
    <property type="project" value="TreeGrafter"/>
</dbReference>
<dbReference type="PANTHER" id="PTHR10357">
    <property type="entry name" value="ALPHA-AMYLASE FAMILY MEMBER"/>
    <property type="match status" value="1"/>
</dbReference>
<sequence>MSTIHEHPETEPKWWKEAIVYQIYPASFKDSNNDGWGDMIGIESKLEYIRDLGADAIWVSPFYESPQDDMGYDIADYEKVWHIYGSNEDCFKVIEKTHDLGMKFIADLVINHCSSDHAWFKESRSSKTNPKRDWFFWIPPRGYDENGIAIPPNNWKSYFGGSAWTFDEQTQEFYLRLFASTQPDFNWENEDCRNALFESAVGFWLDHGIDGFRIDVGNLYSKVPGLPDAPITDKDSVWQPSGSLTMNGPRIHEFHRELNSFIRRRVRDGKEIMTVGEMQYATDEVKKQYTSASRRELSELFNFSHTDVGTSPIFRYNLVPAELKDWKIALAELFRFINGIDCWSTVYLENHDQPRSITRFGDDSSRYRVISGKLLAMLLSVLTGTLYLYQGQEIGQINFKNWPVENYEDIVIRNNYRSIKSKYGDKSEPMKKFLDGIALLSRDHARTPMQWTNEEPNAGFSEPNTKPWFSLNGSFRDGINVEDEAKDPNSLLNFWKRVLKFRKYHKDIAVYGYDFEFVDLENKKLFSFTKKYGEKKLFAALNFSGEEVNYQVPSDSSYSMVLGNYGKRSHPLSTNLMPWEGRIYINDSNNSV</sequence>
<dbReference type="GO" id="GO:0004575">
    <property type="term" value="F:sucrose alpha-glucosidase activity"/>
    <property type="evidence" value="ECO:0007669"/>
    <property type="project" value="TreeGrafter"/>
</dbReference>
<organism evidence="6 7">
    <name type="scientific">Lachancea fermentati</name>
    <name type="common">Zygosaccharomyces fermentati</name>
    <dbReference type="NCBI Taxonomy" id="4955"/>
    <lineage>
        <taxon>Eukaryota</taxon>
        <taxon>Fungi</taxon>
        <taxon>Dikarya</taxon>
        <taxon>Ascomycota</taxon>
        <taxon>Saccharomycotina</taxon>
        <taxon>Saccharomycetes</taxon>
        <taxon>Saccharomycetales</taxon>
        <taxon>Saccharomycetaceae</taxon>
        <taxon>Lachancea</taxon>
    </lineage>
</organism>
<keyword evidence="4" id="KW-0462">Maltose metabolism</keyword>
<keyword evidence="3" id="KW-0326">Glycosidase</keyword>